<proteinExistence type="inferred from homology"/>
<accession>A0A1I7SV40</accession>
<reference evidence="3" key="2">
    <citation type="submission" date="2020-09" db="EMBL/GenBank/DDBJ databases">
        <authorList>
            <person name="Kikuchi T."/>
        </authorList>
    </citation>
    <scope>NUCLEOTIDE SEQUENCE</scope>
    <source>
        <strain evidence="3">Ka4C1</strain>
    </source>
</reference>
<dbReference type="SMR" id="A0A1I7SV40"/>
<evidence type="ECO:0000313" key="4">
    <source>
        <dbReference type="Proteomes" id="UP000095284"/>
    </source>
</evidence>
<organism evidence="4 6">
    <name type="scientific">Bursaphelenchus xylophilus</name>
    <name type="common">Pinewood nematode worm</name>
    <name type="synonym">Aphelenchoides xylophilus</name>
    <dbReference type="NCBI Taxonomy" id="6326"/>
    <lineage>
        <taxon>Eukaryota</taxon>
        <taxon>Metazoa</taxon>
        <taxon>Ecdysozoa</taxon>
        <taxon>Nematoda</taxon>
        <taxon>Chromadorea</taxon>
        <taxon>Rhabditida</taxon>
        <taxon>Tylenchina</taxon>
        <taxon>Tylenchomorpha</taxon>
        <taxon>Aphelenchoidea</taxon>
        <taxon>Aphelenchoididae</taxon>
        <taxon>Bursaphelenchus</taxon>
    </lineage>
</organism>
<keyword evidence="5" id="KW-1185">Reference proteome</keyword>
<evidence type="ECO:0000313" key="5">
    <source>
        <dbReference type="Proteomes" id="UP000659654"/>
    </source>
</evidence>
<dbReference type="GO" id="GO:0007034">
    <property type="term" value="P:vacuolar transport"/>
    <property type="evidence" value="ECO:0007669"/>
    <property type="project" value="InterPro"/>
</dbReference>
<dbReference type="Proteomes" id="UP000095284">
    <property type="component" value="Unplaced"/>
</dbReference>
<dbReference type="AlphaFoldDB" id="A0A1I7SV40"/>
<feature type="compositionally biased region" description="Basic and acidic residues" evidence="2">
    <location>
        <begin position="191"/>
        <end position="200"/>
    </location>
</feature>
<dbReference type="EMBL" id="CAJFCV020000002">
    <property type="protein sequence ID" value="CAG9100862.1"/>
    <property type="molecule type" value="Genomic_DNA"/>
</dbReference>
<evidence type="ECO:0000313" key="6">
    <source>
        <dbReference type="WBParaSite" id="BXY_1691400.1"/>
    </source>
</evidence>
<dbReference type="EMBL" id="CAJFDI010000002">
    <property type="protein sequence ID" value="CAD5217356.1"/>
    <property type="molecule type" value="Genomic_DNA"/>
</dbReference>
<gene>
    <name evidence="3" type="ORF">BXYJ_LOCUS4994</name>
</gene>
<dbReference type="InterPro" id="IPR005024">
    <property type="entry name" value="Snf7_fam"/>
</dbReference>
<evidence type="ECO:0000313" key="3">
    <source>
        <dbReference type="EMBL" id="CAD5217356.1"/>
    </source>
</evidence>
<sequence>MGIFGQTKKDPKEKVRELQKKLRHEISGIKRQIHRIEVEENKVKRQIKEAAKKGDKDVCLVLAKGMIQSRKTVNRLHMSVTQINSINMHIQHQLSTLRMAGAIGQSTDVMKKMQQLIKVPEIMATMREMSKELTAAGIMEEMIEDTLETLEPEDLDEKAQREVDKILWEVTAGELGKAPLAESAGLGASTSKEDEKAKQEAEALIAKLEGMPH</sequence>
<dbReference type="Pfam" id="PF03357">
    <property type="entry name" value="Snf7"/>
    <property type="match status" value="1"/>
</dbReference>
<dbReference type="eggNOG" id="KOG3229">
    <property type="taxonomic scope" value="Eukaryota"/>
</dbReference>
<dbReference type="OrthoDB" id="2329734at2759"/>
<evidence type="ECO:0000256" key="2">
    <source>
        <dbReference type="SAM" id="MobiDB-lite"/>
    </source>
</evidence>
<dbReference type="PANTHER" id="PTHR10476">
    <property type="entry name" value="CHARGED MULTIVESICULAR BODY PROTEIN"/>
    <property type="match status" value="1"/>
</dbReference>
<dbReference type="Gene3D" id="6.10.140.1230">
    <property type="match status" value="1"/>
</dbReference>
<name>A0A1I7SV40_BURXY</name>
<dbReference type="Proteomes" id="UP000659654">
    <property type="component" value="Unassembled WGS sequence"/>
</dbReference>
<evidence type="ECO:0000256" key="1">
    <source>
        <dbReference type="ARBA" id="ARBA00006190"/>
    </source>
</evidence>
<protein>
    <submittedName>
        <fullName evidence="3">(pine wood nematode) hypothetical protein</fullName>
    </submittedName>
</protein>
<feature type="region of interest" description="Disordered" evidence="2">
    <location>
        <begin position="179"/>
        <end position="200"/>
    </location>
</feature>
<comment type="similarity">
    <text evidence="1">Belongs to the SNF7 family.</text>
</comment>
<dbReference type="WBParaSite" id="BXY_1691400.1">
    <property type="protein sequence ID" value="BXY_1691400.1"/>
    <property type="gene ID" value="BXY_1691400"/>
</dbReference>
<dbReference type="Proteomes" id="UP000582659">
    <property type="component" value="Unassembled WGS sequence"/>
</dbReference>
<reference evidence="6" key="1">
    <citation type="submission" date="2016-11" db="UniProtKB">
        <authorList>
            <consortium name="WormBaseParasite"/>
        </authorList>
    </citation>
    <scope>IDENTIFICATION</scope>
</reference>